<evidence type="ECO:0000313" key="8">
    <source>
        <dbReference type="EMBL" id="KAH7121554.1"/>
    </source>
</evidence>
<evidence type="ECO:0008006" key="10">
    <source>
        <dbReference type="Google" id="ProtNLM"/>
    </source>
</evidence>
<organism evidence="8 9">
    <name type="scientific">Dactylonectria macrodidyma</name>
    <dbReference type="NCBI Taxonomy" id="307937"/>
    <lineage>
        <taxon>Eukaryota</taxon>
        <taxon>Fungi</taxon>
        <taxon>Dikarya</taxon>
        <taxon>Ascomycota</taxon>
        <taxon>Pezizomycotina</taxon>
        <taxon>Sordariomycetes</taxon>
        <taxon>Hypocreomycetidae</taxon>
        <taxon>Hypocreales</taxon>
        <taxon>Nectriaceae</taxon>
        <taxon>Dactylonectria</taxon>
    </lineage>
</organism>
<accession>A0A9P9DLQ5</accession>
<feature type="region of interest" description="Disordered" evidence="7">
    <location>
        <begin position="1"/>
        <end position="32"/>
    </location>
</feature>
<dbReference type="GO" id="GO:0050660">
    <property type="term" value="F:flavin adenine dinucleotide binding"/>
    <property type="evidence" value="ECO:0007669"/>
    <property type="project" value="InterPro"/>
</dbReference>
<evidence type="ECO:0000256" key="2">
    <source>
        <dbReference type="ARBA" id="ARBA00022630"/>
    </source>
</evidence>
<dbReference type="FunFam" id="3.50.50.60:FF:000228">
    <property type="entry name" value="FAD-containing monooxygenase EthA"/>
    <property type="match status" value="1"/>
</dbReference>
<sequence length="512" mass="57222">MESPPIMNGSDKTGSPLTMTGSEESESRPQHEESFDVVIIGAGVSGINTARTIETGAPPGTSYVILDKRSQIGGTWDLFKYPGIRSDSDMFTFGFSWNPWNKEKPLATGPEIAAYLTDSAAKVNADKHMRFHHSVISADWSSDNSRWTVLARDGNNELTAFQTRFIVLGTGYYDFNEAMFAPIPGLNNFKGDVIQPQFWPSNYNYLNKNIVVIGSGATAVTLLPNLAEDARHVTMLQRSPTYIAALPMSRGLFTRIWQAFLPRFITNRWNRLQHILMGYILYNYSRKNPQKVREALEKASAQQLPPNIPVKPHFTPRYKPWDQRLCVCPDGDFYTALRSTKASIVTDIIEQVTETEIVLKSGQRLQPDVIIPATGLKLQFAGGIRISVDGDIIDPTTKFSWQGCMLQDVPNLAFVIGYVNASWTLGAEATGVLLARLWSRMKATGTMVALPRLETPEEMQQVPLFELSSTYFQISNKVFPKGGIGQWAQKKNYFVDVWKASWGDLSSGLELR</sequence>
<dbReference type="InterPro" id="IPR020946">
    <property type="entry name" value="Flavin_mOase-like"/>
</dbReference>
<evidence type="ECO:0000256" key="7">
    <source>
        <dbReference type="SAM" id="MobiDB-lite"/>
    </source>
</evidence>
<keyword evidence="6" id="KW-0503">Monooxygenase</keyword>
<dbReference type="InterPro" id="IPR051820">
    <property type="entry name" value="FAD-binding_MO"/>
</dbReference>
<dbReference type="OrthoDB" id="66881at2759"/>
<evidence type="ECO:0000256" key="1">
    <source>
        <dbReference type="ARBA" id="ARBA00001974"/>
    </source>
</evidence>
<dbReference type="InterPro" id="IPR036188">
    <property type="entry name" value="FAD/NAD-bd_sf"/>
</dbReference>
<evidence type="ECO:0000256" key="6">
    <source>
        <dbReference type="ARBA" id="ARBA00023033"/>
    </source>
</evidence>
<feature type="compositionally biased region" description="Polar residues" evidence="7">
    <location>
        <begin position="10"/>
        <end position="22"/>
    </location>
</feature>
<dbReference type="Gene3D" id="3.50.50.60">
    <property type="entry name" value="FAD/NAD(P)-binding domain"/>
    <property type="match status" value="2"/>
</dbReference>
<keyword evidence="2" id="KW-0285">Flavoprotein</keyword>
<dbReference type="GO" id="GO:0004499">
    <property type="term" value="F:N,N-dimethylaniline monooxygenase activity"/>
    <property type="evidence" value="ECO:0007669"/>
    <property type="project" value="InterPro"/>
</dbReference>
<evidence type="ECO:0000256" key="3">
    <source>
        <dbReference type="ARBA" id="ARBA00022827"/>
    </source>
</evidence>
<dbReference type="GO" id="GO:0050661">
    <property type="term" value="F:NADP binding"/>
    <property type="evidence" value="ECO:0007669"/>
    <property type="project" value="InterPro"/>
</dbReference>
<protein>
    <recommendedName>
        <fullName evidence="10">FAD-containing monooxygenase EthA</fullName>
    </recommendedName>
</protein>
<dbReference type="Proteomes" id="UP000738349">
    <property type="component" value="Unassembled WGS sequence"/>
</dbReference>
<gene>
    <name evidence="8" type="ORF">EDB81DRAFT_814085</name>
</gene>
<comment type="caution">
    <text evidence="8">The sequence shown here is derived from an EMBL/GenBank/DDBJ whole genome shotgun (WGS) entry which is preliminary data.</text>
</comment>
<comment type="cofactor">
    <cofactor evidence="1">
        <name>FAD</name>
        <dbReference type="ChEBI" id="CHEBI:57692"/>
    </cofactor>
</comment>
<dbReference type="Pfam" id="PF00743">
    <property type="entry name" value="FMO-like"/>
    <property type="match status" value="1"/>
</dbReference>
<keyword evidence="4" id="KW-0521">NADP</keyword>
<dbReference type="PANTHER" id="PTHR43872">
    <property type="entry name" value="MONOOXYGENASE, PUTATIVE (AFU_ORTHOLOGUE AFUA_8G02570)-RELATED"/>
    <property type="match status" value="1"/>
</dbReference>
<name>A0A9P9DLQ5_9HYPO</name>
<reference evidence="8" key="1">
    <citation type="journal article" date="2021" name="Nat. Commun.">
        <title>Genetic determinants of endophytism in the Arabidopsis root mycobiome.</title>
        <authorList>
            <person name="Mesny F."/>
            <person name="Miyauchi S."/>
            <person name="Thiergart T."/>
            <person name="Pickel B."/>
            <person name="Atanasova L."/>
            <person name="Karlsson M."/>
            <person name="Huettel B."/>
            <person name="Barry K.W."/>
            <person name="Haridas S."/>
            <person name="Chen C."/>
            <person name="Bauer D."/>
            <person name="Andreopoulos W."/>
            <person name="Pangilinan J."/>
            <person name="LaButti K."/>
            <person name="Riley R."/>
            <person name="Lipzen A."/>
            <person name="Clum A."/>
            <person name="Drula E."/>
            <person name="Henrissat B."/>
            <person name="Kohler A."/>
            <person name="Grigoriev I.V."/>
            <person name="Martin F.M."/>
            <person name="Hacquard S."/>
        </authorList>
    </citation>
    <scope>NUCLEOTIDE SEQUENCE</scope>
    <source>
        <strain evidence="8">MPI-CAGE-AT-0147</strain>
    </source>
</reference>
<evidence type="ECO:0000256" key="4">
    <source>
        <dbReference type="ARBA" id="ARBA00022857"/>
    </source>
</evidence>
<keyword evidence="3" id="KW-0274">FAD</keyword>
<keyword evidence="9" id="KW-1185">Reference proteome</keyword>
<dbReference type="SUPFAM" id="SSF51905">
    <property type="entry name" value="FAD/NAD(P)-binding domain"/>
    <property type="match status" value="1"/>
</dbReference>
<evidence type="ECO:0000256" key="5">
    <source>
        <dbReference type="ARBA" id="ARBA00023002"/>
    </source>
</evidence>
<keyword evidence="5" id="KW-0560">Oxidoreductase</keyword>
<dbReference type="AlphaFoldDB" id="A0A9P9DLQ5"/>
<evidence type="ECO:0000313" key="9">
    <source>
        <dbReference type="Proteomes" id="UP000738349"/>
    </source>
</evidence>
<dbReference type="EMBL" id="JAGMUV010000024">
    <property type="protein sequence ID" value="KAH7121554.1"/>
    <property type="molecule type" value="Genomic_DNA"/>
</dbReference>
<proteinExistence type="predicted"/>
<dbReference type="PANTHER" id="PTHR43872:SF1">
    <property type="entry name" value="MONOOXYGENASE, PUTATIVE (AFU_ORTHOLOGUE AFUA_8G02570)-RELATED"/>
    <property type="match status" value="1"/>
</dbReference>